<dbReference type="SUPFAM" id="SSF57987">
    <property type="entry name" value="Inovirus (filamentous phage) major coat protein"/>
    <property type="match status" value="1"/>
</dbReference>
<dbReference type="RefSeq" id="WP_182366607.1">
    <property type="nucleotide sequence ID" value="NZ_CP059139.1"/>
</dbReference>
<keyword evidence="1" id="KW-0472">Membrane</keyword>
<dbReference type="AlphaFoldDB" id="A0A7G5DHJ6"/>
<organism evidence="2 4">
    <name type="scientific">Pseudomonas berkeleyensis</name>
    <dbReference type="NCBI Taxonomy" id="2726956"/>
    <lineage>
        <taxon>Bacteria</taxon>
        <taxon>Pseudomonadati</taxon>
        <taxon>Pseudomonadota</taxon>
        <taxon>Gammaproteobacteria</taxon>
        <taxon>Pseudomonadales</taxon>
        <taxon>Pseudomonadaceae</taxon>
        <taxon>Pseudomonas</taxon>
    </lineage>
</organism>
<dbReference type="EMBL" id="CP059139">
    <property type="protein sequence ID" value="QMV64641.1"/>
    <property type="molecule type" value="Genomic_DNA"/>
</dbReference>
<dbReference type="Proteomes" id="UP000515276">
    <property type="component" value="Chromosome"/>
</dbReference>
<dbReference type="EMBL" id="CP059139">
    <property type="protein sequence ID" value="QMV61221.1"/>
    <property type="molecule type" value="Genomic_DNA"/>
</dbReference>
<evidence type="ECO:0000313" key="4">
    <source>
        <dbReference type="Proteomes" id="UP000515276"/>
    </source>
</evidence>
<accession>A0A7G5DHJ6</accession>
<evidence type="ECO:0000256" key="1">
    <source>
        <dbReference type="SAM" id="Phobius"/>
    </source>
</evidence>
<evidence type="ECO:0000313" key="2">
    <source>
        <dbReference type="EMBL" id="QMV61221.1"/>
    </source>
</evidence>
<feature type="transmembrane region" description="Helical" evidence="1">
    <location>
        <begin position="21"/>
        <end position="46"/>
    </location>
</feature>
<dbReference type="Gene3D" id="1.20.5.230">
    <property type="match status" value="1"/>
</dbReference>
<reference evidence="2 4" key="1">
    <citation type="journal article" date="2020" name="G3 (Bethesda)">
        <title>CeMbio - The Caenorhabditis elegans Microbiome Resource.</title>
        <authorList>
            <person name="Dirksen P."/>
            <person name="Assie A."/>
            <person name="Zimmermann J."/>
            <person name="Zhang F."/>
            <person name="Tietje A.M."/>
            <person name="Marsh S.A."/>
            <person name="Felix M.A."/>
            <person name="Shapira M."/>
            <person name="Kaleta C."/>
            <person name="Schulenburg H."/>
            <person name="Samuel B."/>
        </authorList>
    </citation>
    <scope>NUCLEOTIDE SEQUENCE [LARGE SCALE GENOMIC DNA]</scope>
    <source>
        <strain evidence="2 4">MSPm1</strain>
    </source>
</reference>
<feature type="transmembrane region" description="Helical" evidence="1">
    <location>
        <begin position="66"/>
        <end position="86"/>
    </location>
</feature>
<keyword evidence="1" id="KW-1133">Transmembrane helix</keyword>
<proteinExistence type="predicted"/>
<keyword evidence="4" id="KW-1185">Reference proteome</keyword>
<gene>
    <name evidence="3" type="ORF">HS968_06150</name>
    <name evidence="2" type="ORF">HS968_14295</name>
</gene>
<name>A0A7G5DHJ6_9PSED</name>
<sequence>MQQLKTQLQNGASSFGRARRYARNAAIGAGVAMASAGQAMAAAIPIDISGIEAQITAGGTSAGQVAGYVALALAVLACAGVVFGMLRKA</sequence>
<keyword evidence="1" id="KW-0812">Transmembrane</keyword>
<protein>
    <submittedName>
        <fullName evidence="2">Major capsid protein</fullName>
    </submittedName>
</protein>
<evidence type="ECO:0000313" key="3">
    <source>
        <dbReference type="EMBL" id="QMV64641.1"/>
    </source>
</evidence>